<dbReference type="SUPFAM" id="SSF52833">
    <property type="entry name" value="Thioredoxin-like"/>
    <property type="match status" value="1"/>
</dbReference>
<dbReference type="KEGG" id="bph:Bphy_6464"/>
<dbReference type="Gene3D" id="3.40.30.10">
    <property type="entry name" value="Glutaredoxin"/>
    <property type="match status" value="1"/>
</dbReference>
<dbReference type="InterPro" id="IPR036249">
    <property type="entry name" value="Thioredoxin-like_sf"/>
</dbReference>
<dbReference type="InterPro" id="IPR010296">
    <property type="entry name" value="DUF899_thioredox"/>
</dbReference>
<dbReference type="Proteomes" id="UP000001192">
    <property type="component" value="Plasmid pBPHY01"/>
</dbReference>
<keyword evidence="1" id="KW-0614">Plasmid</keyword>
<proteinExistence type="predicted"/>
<dbReference type="Pfam" id="PF05988">
    <property type="entry name" value="DUF899"/>
    <property type="match status" value="1"/>
</dbReference>
<evidence type="ECO:0000313" key="2">
    <source>
        <dbReference type="Proteomes" id="UP000001192"/>
    </source>
</evidence>
<reference evidence="2" key="1">
    <citation type="journal article" date="2014" name="Stand. Genomic Sci.">
        <title>Complete genome sequence of Burkholderia phymatum STM815(T), a broad host range and efficient nitrogen-fixing symbiont of Mimosa species.</title>
        <authorList>
            <person name="Moulin L."/>
            <person name="Klonowska A."/>
            <person name="Caroline B."/>
            <person name="Booth K."/>
            <person name="Vriezen J.A."/>
            <person name="Melkonian R."/>
            <person name="James E.K."/>
            <person name="Young J.P."/>
            <person name="Bena G."/>
            <person name="Hauser L."/>
            <person name="Land M."/>
            <person name="Kyrpides N."/>
            <person name="Bruce D."/>
            <person name="Chain P."/>
            <person name="Copeland A."/>
            <person name="Pitluck S."/>
            <person name="Woyke T."/>
            <person name="Lizotte-Waniewski M."/>
            <person name="Bristow J."/>
            <person name="Riley M."/>
        </authorList>
    </citation>
    <scope>NUCLEOTIDE SEQUENCE [LARGE SCALE GENOMIC DNA]</scope>
    <source>
        <strain evidence="2">DSM 17167 / CIP 108236 / LMG 21445 / STM815</strain>
        <plasmid evidence="2">Plasmid pBPHY01</plasmid>
    </source>
</reference>
<dbReference type="AlphaFoldDB" id="B2JX17"/>
<accession>B2JX17</accession>
<name>B2JX17_PARP8</name>
<sequence>MTTHTVGTRDAWLKARLELLEAEKELTRRSDELARRRAALPWVRLDRQYRFETDKGSATLADLFAGRSQLIVYHFMFGPDYTAGCPSCSAIADGFDGMAVHLANHDVMLTAVSRAPLAKLQTYKERMGWRFPWASAHDSEFNFDFNVSYTEAQQRAGDVEYNFTRGGHAMDLTPAPQPVVEFAACCGTDASTYSRDRPGMSTFVLEDGVVYHAYSTYARGLDALWGMYQWLDRAPKGRNETGIWWRRHDEYERRRG</sequence>
<evidence type="ECO:0008006" key="3">
    <source>
        <dbReference type="Google" id="ProtNLM"/>
    </source>
</evidence>
<keyword evidence="2" id="KW-1185">Reference proteome</keyword>
<protein>
    <recommendedName>
        <fullName evidence="3">Thioredoxin domain-containing protein</fullName>
    </recommendedName>
</protein>
<dbReference type="OrthoDB" id="574359at2"/>
<geneLocation type="plasmid" evidence="1 2">
    <name>pBPHY01</name>
</geneLocation>
<dbReference type="RefSeq" id="WP_012405653.1">
    <property type="nucleotide sequence ID" value="NC_010625.1"/>
</dbReference>
<dbReference type="HOGENOM" id="CLU_066898_2_0_4"/>
<organism evidence="1 2">
    <name type="scientific">Paraburkholderia phymatum (strain DSM 17167 / CIP 108236 / LMG 21445 / STM815)</name>
    <name type="common">Burkholderia phymatum</name>
    <dbReference type="NCBI Taxonomy" id="391038"/>
    <lineage>
        <taxon>Bacteria</taxon>
        <taxon>Pseudomonadati</taxon>
        <taxon>Pseudomonadota</taxon>
        <taxon>Betaproteobacteria</taxon>
        <taxon>Burkholderiales</taxon>
        <taxon>Burkholderiaceae</taxon>
        <taxon>Paraburkholderia</taxon>
    </lineage>
</organism>
<dbReference type="EMBL" id="CP001045">
    <property type="protein sequence ID" value="ACC75494.1"/>
    <property type="molecule type" value="Genomic_DNA"/>
</dbReference>
<gene>
    <name evidence="1" type="ordered locus">Bphy_6464</name>
</gene>
<evidence type="ECO:0000313" key="1">
    <source>
        <dbReference type="EMBL" id="ACC75494.1"/>
    </source>
</evidence>